<sequence length="339" mass="38300">MLCGFSISMPILSSELNIYLWEDTISPQIISEWSENTKTNIHLYHFDNDDERSLLMVKSLQLPFDIVVLDNVSALIYSRLKTFEDLSDLENRKYNDNKWNQACGSHAIPYFWGTVGIAYKKSKVTEAPTKWTDFLDMPDTLKGHVGMLTDTVETLLPALYSQSQSPITDDQAALKKAYQAMLSVNPNILTYEYVLSYVRSHPDSDNLHMALAYSGDQYSLNKYFGGDDWDFVTPNGKPYIWVDCLAINSNSKNKQQAKAFLNYLMLPETAATNAKDIKAATPNLSALKLMPNSYQNDASLFPDPTLLEQGIIDSELIPTNISLRAKIINSILEQHEAQQ</sequence>
<accession>A0A9X4EW91</accession>
<dbReference type="Gene3D" id="3.40.190.10">
    <property type="entry name" value="Periplasmic binding protein-like II"/>
    <property type="match status" value="2"/>
</dbReference>
<dbReference type="InterPro" id="IPR001188">
    <property type="entry name" value="Sperm_putr-bd"/>
</dbReference>
<evidence type="ECO:0000256" key="4">
    <source>
        <dbReference type="ARBA" id="ARBA00022764"/>
    </source>
</evidence>
<reference evidence="5" key="1">
    <citation type="submission" date="2022-02" db="EMBL/GenBank/DDBJ databases">
        <title>Emergence and expansion in Europe of a Vibrio aestuarianus clonal complex pathogenic for oysters.</title>
        <authorList>
            <person name="Mesnil A."/>
            <person name="Travers M.-A."/>
        </authorList>
    </citation>
    <scope>NUCLEOTIDE SEQUENCE</scope>
    <source>
        <strain evidence="5">19_064_11T1</strain>
    </source>
</reference>
<keyword evidence="3" id="KW-0732">Signal</keyword>
<comment type="caution">
    <text evidence="5">The sequence shown here is derived from an EMBL/GenBank/DDBJ whole genome shotgun (WGS) entry which is preliminary data.</text>
</comment>
<dbReference type="Proteomes" id="UP001140979">
    <property type="component" value="Unassembled WGS sequence"/>
</dbReference>
<proteinExistence type="predicted"/>
<dbReference type="GO" id="GO:0015846">
    <property type="term" value="P:polyamine transport"/>
    <property type="evidence" value="ECO:0007669"/>
    <property type="project" value="InterPro"/>
</dbReference>
<dbReference type="PANTHER" id="PTHR30222">
    <property type="entry name" value="SPERMIDINE/PUTRESCINE-BINDING PERIPLASMIC PROTEIN"/>
    <property type="match status" value="1"/>
</dbReference>
<gene>
    <name evidence="5" type="ORF">L9W94_15295</name>
</gene>
<dbReference type="GO" id="GO:0042597">
    <property type="term" value="C:periplasmic space"/>
    <property type="evidence" value="ECO:0007669"/>
    <property type="project" value="UniProtKB-SubCell"/>
</dbReference>
<name>A0A9X4EW91_9VIBR</name>
<evidence type="ECO:0000256" key="1">
    <source>
        <dbReference type="ARBA" id="ARBA00004418"/>
    </source>
</evidence>
<dbReference type="InterPro" id="IPR006059">
    <property type="entry name" value="SBP"/>
</dbReference>
<dbReference type="EMBL" id="JAKNBA010000031">
    <property type="protein sequence ID" value="MDE1243496.1"/>
    <property type="molecule type" value="Genomic_DNA"/>
</dbReference>
<evidence type="ECO:0000256" key="2">
    <source>
        <dbReference type="ARBA" id="ARBA00022448"/>
    </source>
</evidence>
<evidence type="ECO:0000256" key="3">
    <source>
        <dbReference type="ARBA" id="ARBA00022729"/>
    </source>
</evidence>
<dbReference type="PANTHER" id="PTHR30222:SF12">
    <property type="entry name" value="NORSPERMIDINE SENSOR"/>
    <property type="match status" value="1"/>
</dbReference>
<evidence type="ECO:0000313" key="6">
    <source>
        <dbReference type="Proteomes" id="UP001140979"/>
    </source>
</evidence>
<comment type="subcellular location">
    <subcellularLocation>
        <location evidence="1">Periplasm</location>
    </subcellularLocation>
</comment>
<dbReference type="SUPFAM" id="SSF53850">
    <property type="entry name" value="Periplasmic binding protein-like II"/>
    <property type="match status" value="1"/>
</dbReference>
<keyword evidence="2" id="KW-0813">Transport</keyword>
<organism evidence="5 6">
    <name type="scientific">Vibrio aestuarianus</name>
    <dbReference type="NCBI Taxonomy" id="28171"/>
    <lineage>
        <taxon>Bacteria</taxon>
        <taxon>Pseudomonadati</taxon>
        <taxon>Pseudomonadota</taxon>
        <taxon>Gammaproteobacteria</taxon>
        <taxon>Vibrionales</taxon>
        <taxon>Vibrionaceae</taxon>
        <taxon>Vibrio</taxon>
    </lineage>
</organism>
<keyword evidence="4" id="KW-0574">Periplasm</keyword>
<evidence type="ECO:0000313" key="5">
    <source>
        <dbReference type="EMBL" id="MDE1243496.1"/>
    </source>
</evidence>
<protein>
    <submittedName>
        <fullName evidence="5">Spermidine/putrescine ABC transporter substrate-binding protein</fullName>
    </submittedName>
</protein>
<dbReference type="Pfam" id="PF13416">
    <property type="entry name" value="SBP_bac_8"/>
    <property type="match status" value="1"/>
</dbReference>
<dbReference type="AlphaFoldDB" id="A0A9X4EW91"/>
<dbReference type="GO" id="GO:0019808">
    <property type="term" value="F:polyamine binding"/>
    <property type="evidence" value="ECO:0007669"/>
    <property type="project" value="InterPro"/>
</dbReference>
<dbReference type="PRINTS" id="PR00909">
    <property type="entry name" value="SPERMDNBNDNG"/>
</dbReference>
<dbReference type="CDD" id="cd13590">
    <property type="entry name" value="PBP2_PotD_PotF_like"/>
    <property type="match status" value="1"/>
</dbReference>